<evidence type="ECO:0000313" key="2">
    <source>
        <dbReference type="Proteomes" id="UP000823775"/>
    </source>
</evidence>
<dbReference type="EMBL" id="JACEIK010004929">
    <property type="protein sequence ID" value="MCD9646822.1"/>
    <property type="molecule type" value="Genomic_DNA"/>
</dbReference>
<sequence>MEEDGDSAFAATAWLKGWSKGEANKRGRVSGGQAYQDEEEKVLLVALWYPRREEGQVGGAALAVVSSFLLRIRLVVVVGSPSATPLLRKWRERTKRKRRVGGCGSV</sequence>
<name>A0ABS8VKP7_DATST</name>
<proteinExistence type="predicted"/>
<dbReference type="Proteomes" id="UP000823775">
    <property type="component" value="Unassembled WGS sequence"/>
</dbReference>
<organism evidence="1 2">
    <name type="scientific">Datura stramonium</name>
    <name type="common">Jimsonweed</name>
    <name type="synonym">Common thornapple</name>
    <dbReference type="NCBI Taxonomy" id="4076"/>
    <lineage>
        <taxon>Eukaryota</taxon>
        <taxon>Viridiplantae</taxon>
        <taxon>Streptophyta</taxon>
        <taxon>Embryophyta</taxon>
        <taxon>Tracheophyta</taxon>
        <taxon>Spermatophyta</taxon>
        <taxon>Magnoliopsida</taxon>
        <taxon>eudicotyledons</taxon>
        <taxon>Gunneridae</taxon>
        <taxon>Pentapetalae</taxon>
        <taxon>asterids</taxon>
        <taxon>lamiids</taxon>
        <taxon>Solanales</taxon>
        <taxon>Solanaceae</taxon>
        <taxon>Solanoideae</taxon>
        <taxon>Datureae</taxon>
        <taxon>Datura</taxon>
    </lineage>
</organism>
<evidence type="ECO:0000313" key="1">
    <source>
        <dbReference type="EMBL" id="MCD9646822.1"/>
    </source>
</evidence>
<gene>
    <name evidence="1" type="ORF">HAX54_037007</name>
</gene>
<reference evidence="1 2" key="1">
    <citation type="journal article" date="2021" name="BMC Genomics">
        <title>Datura genome reveals duplications of psychoactive alkaloid biosynthetic genes and high mutation rate following tissue culture.</title>
        <authorList>
            <person name="Rajewski A."/>
            <person name="Carter-House D."/>
            <person name="Stajich J."/>
            <person name="Litt A."/>
        </authorList>
    </citation>
    <scope>NUCLEOTIDE SEQUENCE [LARGE SCALE GENOMIC DNA]</scope>
    <source>
        <strain evidence="1">AR-01</strain>
    </source>
</reference>
<comment type="caution">
    <text evidence="1">The sequence shown here is derived from an EMBL/GenBank/DDBJ whole genome shotgun (WGS) entry which is preliminary data.</text>
</comment>
<accession>A0ABS8VKP7</accession>
<keyword evidence="2" id="KW-1185">Reference proteome</keyword>
<protein>
    <submittedName>
        <fullName evidence="1">Uncharacterized protein</fullName>
    </submittedName>
</protein>